<feature type="coiled-coil region" evidence="2">
    <location>
        <begin position="111"/>
        <end position="138"/>
    </location>
</feature>
<dbReference type="SUPFAM" id="SSF51261">
    <property type="entry name" value="Duplicated hybrid motif"/>
    <property type="match status" value="1"/>
</dbReference>
<dbReference type="Gene3D" id="2.70.70.10">
    <property type="entry name" value="Glucose Permease (Domain IIA)"/>
    <property type="match status" value="1"/>
</dbReference>
<keyword evidence="5" id="KW-1185">Reference proteome</keyword>
<dbReference type="GO" id="GO:0004222">
    <property type="term" value="F:metalloendopeptidase activity"/>
    <property type="evidence" value="ECO:0007669"/>
    <property type="project" value="TreeGrafter"/>
</dbReference>
<evidence type="ECO:0000313" key="5">
    <source>
        <dbReference type="Proteomes" id="UP000188729"/>
    </source>
</evidence>
<proteinExistence type="predicted"/>
<dbReference type="InterPro" id="IPR016047">
    <property type="entry name" value="M23ase_b-sheet_dom"/>
</dbReference>
<comment type="caution">
    <text evidence="4">The sequence shown here is derived from an EMBL/GenBank/DDBJ whole genome shotgun (WGS) entry which is preliminary data.</text>
</comment>
<keyword evidence="4" id="KW-0378">Hydrolase</keyword>
<keyword evidence="2" id="KW-0175">Coiled coil</keyword>
<evidence type="ECO:0000259" key="3">
    <source>
        <dbReference type="Pfam" id="PF01551"/>
    </source>
</evidence>
<sequence length="436" mass="46106">MSGCGGPQSRPVLKNQSASGRLGVYRFNDLARGSMTNISFASANRIAAGARLLFSPRNVIFHDGRSVRRLRLNGLSQGVAASAAAVVVAFAGYGAATATGQAASAAGLTAAPQAEQRIAGMERKLESMQTRVAAVRKSAEQHATRLEQRQALLAAALTGVGDEKKLALATLKIDPNGDRLAAFALAPFGKVERRQAMLAEVALNQLNDRYSLATSEIRERGLRPERLVKGRKLEAMGGPLIPAASAEATADLNADAQFRSLFMTWKKLDTLEQGVISIPSVQPVAHLRFTSNFGVRSDPFRGTAAMHAGVDIPGPVGTPIYATADGIVNHAARQGGYGNMVEVNHGKGIATRYAHLSKIIVGDNARVRRGQIIGLMGSTGRSTGSHLHYEVRIDGRAVNPVPFLTTADYLLAVQDRSVGQIPVSTTGPAAQDAHDH</sequence>
<evidence type="ECO:0000256" key="1">
    <source>
        <dbReference type="ARBA" id="ARBA00022729"/>
    </source>
</evidence>
<dbReference type="PANTHER" id="PTHR21666">
    <property type="entry name" value="PEPTIDASE-RELATED"/>
    <property type="match status" value="1"/>
</dbReference>
<keyword evidence="1" id="KW-0732">Signal</keyword>
<dbReference type="EMBL" id="MPSB01000005">
    <property type="protein sequence ID" value="ONF96236.1"/>
    <property type="molecule type" value="Genomic_DNA"/>
</dbReference>
<evidence type="ECO:0000313" key="4">
    <source>
        <dbReference type="EMBL" id="ONF96236.1"/>
    </source>
</evidence>
<dbReference type="InterPro" id="IPR011055">
    <property type="entry name" value="Dup_hybrid_motif"/>
</dbReference>
<dbReference type="Proteomes" id="UP000188729">
    <property type="component" value="Unassembled WGS sequence"/>
</dbReference>
<dbReference type="AlphaFoldDB" id="A0A1V2EU92"/>
<evidence type="ECO:0000256" key="2">
    <source>
        <dbReference type="SAM" id="Coils"/>
    </source>
</evidence>
<organism evidence="4 5">
    <name type="scientific">Sphingomonas jeddahensis</name>
    <dbReference type="NCBI Taxonomy" id="1915074"/>
    <lineage>
        <taxon>Bacteria</taxon>
        <taxon>Pseudomonadati</taxon>
        <taxon>Pseudomonadota</taxon>
        <taxon>Alphaproteobacteria</taxon>
        <taxon>Sphingomonadales</taxon>
        <taxon>Sphingomonadaceae</taxon>
        <taxon>Sphingomonas</taxon>
    </lineage>
</organism>
<feature type="domain" description="M23ase beta-sheet core" evidence="3">
    <location>
        <begin position="306"/>
        <end position="400"/>
    </location>
</feature>
<dbReference type="InterPro" id="IPR050570">
    <property type="entry name" value="Cell_wall_metabolism_enzyme"/>
</dbReference>
<dbReference type="EC" id="3.4.24.-" evidence="4"/>
<dbReference type="CDD" id="cd12797">
    <property type="entry name" value="M23_peptidase"/>
    <property type="match status" value="1"/>
</dbReference>
<name>A0A1V2EU92_9SPHN</name>
<dbReference type="PANTHER" id="PTHR21666:SF289">
    <property type="entry name" value="L-ALA--D-GLU ENDOPEPTIDASE"/>
    <property type="match status" value="1"/>
</dbReference>
<accession>A0A1V2EU92</accession>
<dbReference type="FunFam" id="2.70.70.10:FF:000006">
    <property type="entry name" value="M23 family peptidase"/>
    <property type="match status" value="1"/>
</dbReference>
<dbReference type="STRING" id="1915074.SPHI_14650"/>
<reference evidence="4 5" key="1">
    <citation type="submission" date="2016-11" db="EMBL/GenBank/DDBJ databases">
        <title>Genome sequence of Sphingomonas jeddahensis G39.</title>
        <authorList>
            <person name="Poehlein A."/>
            <person name="Wuebbeler J.H."/>
            <person name="Steinbuechel A."/>
            <person name="Daniel R."/>
        </authorList>
    </citation>
    <scope>NUCLEOTIDE SEQUENCE [LARGE SCALE GENOMIC DNA]</scope>
    <source>
        <strain evidence="4 5">G39</strain>
    </source>
</reference>
<protein>
    <submittedName>
        <fullName evidence="4">Murein DD-endopeptidase MepM</fullName>
        <ecNumber evidence="4">3.4.24.-</ecNumber>
    </submittedName>
</protein>
<gene>
    <name evidence="4" type="primary">mepM_2</name>
    <name evidence="4" type="ORF">SPHI_14650</name>
</gene>
<dbReference type="Pfam" id="PF01551">
    <property type="entry name" value="Peptidase_M23"/>
    <property type="match status" value="1"/>
</dbReference>